<dbReference type="Proteomes" id="UP000012092">
    <property type="component" value="Unassembled WGS sequence"/>
</dbReference>
<name>M6RIZ9_LEPIR</name>
<gene>
    <name evidence="1" type="ORF">LEP1GSC116_3933</name>
</gene>
<comment type="caution">
    <text evidence="1">The sequence shown here is derived from an EMBL/GenBank/DDBJ whole genome shotgun (WGS) entry which is preliminary data.</text>
</comment>
<protein>
    <submittedName>
        <fullName evidence="1">Uncharacterized protein</fullName>
    </submittedName>
</protein>
<evidence type="ECO:0000313" key="1">
    <source>
        <dbReference type="EMBL" id="EMO04564.1"/>
    </source>
</evidence>
<reference evidence="1 2" key="1">
    <citation type="submission" date="2013-01" db="EMBL/GenBank/DDBJ databases">
        <authorList>
            <person name="Harkins D.M."/>
            <person name="Durkin A.S."/>
            <person name="Brinkac L.M."/>
            <person name="Haft D.H."/>
            <person name="Selengut J.D."/>
            <person name="Sanka R."/>
            <person name="DePew J."/>
            <person name="Purushe J."/>
            <person name="Picardeau M."/>
            <person name="Werts C."/>
            <person name="Goarant C."/>
            <person name="Vinetz J.M."/>
            <person name="Sutton G.G."/>
            <person name="Nierman W.C."/>
            <person name="Fouts D.E."/>
        </authorList>
    </citation>
    <scope>NUCLEOTIDE SEQUENCE [LARGE SCALE GENOMIC DNA]</scope>
    <source>
        <strain evidence="1 2">Verdun HP</strain>
    </source>
</reference>
<dbReference type="EMBL" id="AHNZ02000625">
    <property type="protein sequence ID" value="EMO04564.1"/>
    <property type="molecule type" value="Genomic_DNA"/>
</dbReference>
<proteinExistence type="predicted"/>
<sequence>MITRIHKTIRIIACIFKICLRKRLLWNHNTRSKIERIQKFCGLTIKTTVQSSKQK</sequence>
<accession>M6RIZ9</accession>
<organism evidence="1 2">
    <name type="scientific">Leptospira interrogans serovar Icterohaemorrhagiae str. Verdun HP</name>
    <dbReference type="NCBI Taxonomy" id="1049910"/>
    <lineage>
        <taxon>Bacteria</taxon>
        <taxon>Pseudomonadati</taxon>
        <taxon>Spirochaetota</taxon>
        <taxon>Spirochaetia</taxon>
        <taxon>Leptospirales</taxon>
        <taxon>Leptospiraceae</taxon>
        <taxon>Leptospira</taxon>
    </lineage>
</organism>
<evidence type="ECO:0000313" key="2">
    <source>
        <dbReference type="Proteomes" id="UP000012092"/>
    </source>
</evidence>
<dbReference type="AlphaFoldDB" id="M6RIZ9"/>